<dbReference type="Proteomes" id="UP001642409">
    <property type="component" value="Unassembled WGS sequence"/>
</dbReference>
<reference evidence="2" key="1">
    <citation type="submission" date="2023-06" db="EMBL/GenBank/DDBJ databases">
        <authorList>
            <person name="Kurt Z."/>
        </authorList>
    </citation>
    <scope>NUCLEOTIDE SEQUENCE</scope>
</reference>
<comment type="caution">
    <text evidence="2">The sequence shown here is derived from an EMBL/GenBank/DDBJ whole genome shotgun (WGS) entry which is preliminary data.</text>
</comment>
<proteinExistence type="predicted"/>
<accession>A0AA86NR00</accession>
<evidence type="ECO:0000313" key="2">
    <source>
        <dbReference type="EMBL" id="CAI9924832.1"/>
    </source>
</evidence>
<dbReference type="AlphaFoldDB" id="A0AA86NR00"/>
<reference evidence="3 5" key="2">
    <citation type="submission" date="2024-07" db="EMBL/GenBank/DDBJ databases">
        <authorList>
            <person name="Akdeniz Z."/>
        </authorList>
    </citation>
    <scope>NUCLEOTIDE SEQUENCE [LARGE SCALE GENOMIC DNA]</scope>
</reference>
<evidence type="ECO:0000313" key="3">
    <source>
        <dbReference type="EMBL" id="CAL6099551.1"/>
    </source>
</evidence>
<name>A0AA86NR00_9EUKA</name>
<dbReference type="EMBL" id="CAXDID020000521">
    <property type="protein sequence ID" value="CAL6099551.1"/>
    <property type="molecule type" value="Genomic_DNA"/>
</dbReference>
<dbReference type="EMBL" id="CATOUU010000324">
    <property type="protein sequence ID" value="CAI9924829.1"/>
    <property type="molecule type" value="Genomic_DNA"/>
</dbReference>
<evidence type="ECO:0000313" key="4">
    <source>
        <dbReference type="EMBL" id="CAL6099557.1"/>
    </source>
</evidence>
<evidence type="ECO:0000313" key="1">
    <source>
        <dbReference type="EMBL" id="CAI9924829.1"/>
    </source>
</evidence>
<dbReference type="EMBL" id="CATOUU010000324">
    <property type="protein sequence ID" value="CAI9924832.1"/>
    <property type="molecule type" value="Genomic_DNA"/>
</dbReference>
<gene>
    <name evidence="1" type="ORF">HINF_LOCUS12474</name>
    <name evidence="2" type="ORF">HINF_LOCUS12477</name>
    <name evidence="3" type="ORF">HINF_LOCUS70135</name>
    <name evidence="4" type="ORF">HINF_LOCUS70138</name>
</gene>
<protein>
    <submittedName>
        <fullName evidence="3">Hypothetical_protein</fullName>
    </submittedName>
</protein>
<evidence type="ECO:0000313" key="5">
    <source>
        <dbReference type="Proteomes" id="UP001642409"/>
    </source>
</evidence>
<sequence length="101" mass="12004">MVYQCSAKQIKALTGGEQNKVEIGEYLYTYSYIEQIYRALLSESEKLTVQQGLMCVFTPQKRLQNKYDVKKSLHQIEQLYIITWKINTINFQIFTWLQQNV</sequence>
<dbReference type="EMBL" id="CAXDID020000521">
    <property type="protein sequence ID" value="CAL6099557.1"/>
    <property type="molecule type" value="Genomic_DNA"/>
</dbReference>
<organism evidence="2">
    <name type="scientific">Hexamita inflata</name>
    <dbReference type="NCBI Taxonomy" id="28002"/>
    <lineage>
        <taxon>Eukaryota</taxon>
        <taxon>Metamonada</taxon>
        <taxon>Diplomonadida</taxon>
        <taxon>Hexamitidae</taxon>
        <taxon>Hexamitinae</taxon>
        <taxon>Hexamita</taxon>
    </lineage>
</organism>
<keyword evidence="5" id="KW-1185">Reference proteome</keyword>